<protein>
    <recommendedName>
        <fullName evidence="5">Glycoside Hydrolase Family 76</fullName>
    </recommendedName>
</protein>
<reference evidence="3 4" key="1">
    <citation type="journal article" date="2023" name="bioRxiv">
        <title>High-quality genome assemblies of four members of thePodospora anserinaspecies complex.</title>
        <authorList>
            <person name="Ament-Velasquez S.L."/>
            <person name="Vogan A.A."/>
            <person name="Wallerman O."/>
            <person name="Hartmann F."/>
            <person name="Gautier V."/>
            <person name="Silar P."/>
            <person name="Giraud T."/>
            <person name="Johannesson H."/>
        </authorList>
    </citation>
    <scope>NUCLEOTIDE SEQUENCE [LARGE SCALE GENOMIC DNA]</scope>
    <source>
        <strain evidence="3 4">CBS 112042</strain>
    </source>
</reference>
<sequence>MRLLQTAVVALASAANAAATVKLQPDPLLNLSSTSPQVTTQGAGRPDTQLFADLCASINVMQNHYFENWIGTWPDAIDWTRAVMGTHIAGALRTITEDFELARSQPNIVIPPLANFIGRYFGELIAFYFGQDVFSLRGEAFDDMLWVVLGWLETIQFIDELGDGRWHGERWTPAFAHRARIFWELSSKGWDQKLCGGGMLWNPRLSPYKNAITNELWIAASIGMYLHFPGDENTSPWEEMMVRPGLDKRGLGKRDWPPHDPMFFRTAQLGYEWLESSGMINHQGLYADGFHISGYSEGSNNTECDERDEMVYTYNQGVILSGQLGLFVATGSEEYLNSGHKLIKDVIRATGWDLERARPVANLDDYHANLLPSWKGLGRAGVLEEACDVFGTCSQDAQTFKGIWMHHFTTFCSPNSLDKIMPSVGSRISQQGLARIRTKHFAECKKYVPWLRHNAVAALGTRDEHGKFGMWWTIGLFPWEQGLKMSWDDFEKLHVLPPDHGEDDYRNRGVPHNEVWMMTNPNITLPVAAEKEGLPAVAGVSMERQKAVYMQMGKEDMKKREPRTSGPSKELWNNDPNTRGRGRTVETQGGAVALLRALWVVSKHTY</sequence>
<name>A0ABR0FWY9_9PEZI</name>
<organism evidence="3 4">
    <name type="scientific">Podospora bellae-mahoneyi</name>
    <dbReference type="NCBI Taxonomy" id="2093777"/>
    <lineage>
        <taxon>Eukaryota</taxon>
        <taxon>Fungi</taxon>
        <taxon>Dikarya</taxon>
        <taxon>Ascomycota</taxon>
        <taxon>Pezizomycotina</taxon>
        <taxon>Sordariomycetes</taxon>
        <taxon>Sordariomycetidae</taxon>
        <taxon>Sordariales</taxon>
        <taxon>Podosporaceae</taxon>
        <taxon>Podospora</taxon>
    </lineage>
</organism>
<keyword evidence="2" id="KW-0732">Signal</keyword>
<dbReference type="InterPro" id="IPR005198">
    <property type="entry name" value="Glyco_hydro_76"/>
</dbReference>
<dbReference type="GeneID" id="87892900"/>
<accession>A0ABR0FWY9</accession>
<dbReference type="InterPro" id="IPR008928">
    <property type="entry name" value="6-hairpin_glycosidase_sf"/>
</dbReference>
<gene>
    <name evidence="3" type="ORF">QC761_101760</name>
</gene>
<evidence type="ECO:0008006" key="5">
    <source>
        <dbReference type="Google" id="ProtNLM"/>
    </source>
</evidence>
<dbReference type="PANTHER" id="PTHR47791:SF2">
    <property type="entry name" value="ENDO MANNANASE, GH76 FAMILY (EUROFUNG)"/>
    <property type="match status" value="1"/>
</dbReference>
<feature type="compositionally biased region" description="Basic and acidic residues" evidence="1">
    <location>
        <begin position="553"/>
        <end position="563"/>
    </location>
</feature>
<evidence type="ECO:0000256" key="1">
    <source>
        <dbReference type="SAM" id="MobiDB-lite"/>
    </source>
</evidence>
<dbReference type="InterPro" id="IPR053169">
    <property type="entry name" value="MUG_Protein"/>
</dbReference>
<evidence type="ECO:0000313" key="4">
    <source>
        <dbReference type="Proteomes" id="UP001322138"/>
    </source>
</evidence>
<dbReference type="Proteomes" id="UP001322138">
    <property type="component" value="Unassembled WGS sequence"/>
</dbReference>
<proteinExistence type="predicted"/>
<dbReference type="SUPFAM" id="SSF48208">
    <property type="entry name" value="Six-hairpin glycosidases"/>
    <property type="match status" value="1"/>
</dbReference>
<dbReference type="EMBL" id="JAFFGZ010000001">
    <property type="protein sequence ID" value="KAK4647465.1"/>
    <property type="molecule type" value="Genomic_DNA"/>
</dbReference>
<feature type="signal peptide" evidence="2">
    <location>
        <begin position="1"/>
        <end position="19"/>
    </location>
</feature>
<comment type="caution">
    <text evidence="3">The sequence shown here is derived from an EMBL/GenBank/DDBJ whole genome shotgun (WGS) entry which is preliminary data.</text>
</comment>
<keyword evidence="4" id="KW-1185">Reference proteome</keyword>
<feature type="region of interest" description="Disordered" evidence="1">
    <location>
        <begin position="551"/>
        <end position="584"/>
    </location>
</feature>
<feature type="chain" id="PRO_5047010163" description="Glycoside Hydrolase Family 76" evidence="2">
    <location>
        <begin position="20"/>
        <end position="606"/>
    </location>
</feature>
<evidence type="ECO:0000256" key="2">
    <source>
        <dbReference type="SAM" id="SignalP"/>
    </source>
</evidence>
<dbReference type="Gene3D" id="1.50.10.20">
    <property type="match status" value="1"/>
</dbReference>
<dbReference type="PANTHER" id="PTHR47791">
    <property type="entry name" value="MEIOTICALLY UP-REGULATED GENE 191 PROTEIN"/>
    <property type="match status" value="1"/>
</dbReference>
<evidence type="ECO:0000313" key="3">
    <source>
        <dbReference type="EMBL" id="KAK4647465.1"/>
    </source>
</evidence>
<dbReference type="RefSeq" id="XP_062736441.1">
    <property type="nucleotide sequence ID" value="XM_062873418.1"/>
</dbReference>
<dbReference type="Pfam" id="PF03663">
    <property type="entry name" value="Glyco_hydro_76"/>
    <property type="match status" value="1"/>
</dbReference>